<organism evidence="1 2">
    <name type="scientific">Chaetomium strumarium</name>
    <dbReference type="NCBI Taxonomy" id="1170767"/>
    <lineage>
        <taxon>Eukaryota</taxon>
        <taxon>Fungi</taxon>
        <taxon>Dikarya</taxon>
        <taxon>Ascomycota</taxon>
        <taxon>Pezizomycotina</taxon>
        <taxon>Sordariomycetes</taxon>
        <taxon>Sordariomycetidae</taxon>
        <taxon>Sordariales</taxon>
        <taxon>Chaetomiaceae</taxon>
        <taxon>Chaetomium</taxon>
    </lineage>
</organism>
<name>A0AAJ0M3K7_9PEZI</name>
<dbReference type="EMBL" id="JAUDZG010000003">
    <property type="protein sequence ID" value="KAK3307474.1"/>
    <property type="molecule type" value="Genomic_DNA"/>
</dbReference>
<dbReference type="AlphaFoldDB" id="A0AAJ0M3K7"/>
<dbReference type="RefSeq" id="XP_062723254.1">
    <property type="nucleotide sequence ID" value="XM_062862289.1"/>
</dbReference>
<keyword evidence="2" id="KW-1185">Reference proteome</keyword>
<gene>
    <name evidence="1" type="ORF">B0T15DRAFT_179653</name>
</gene>
<proteinExistence type="predicted"/>
<comment type="caution">
    <text evidence="1">The sequence shown here is derived from an EMBL/GenBank/DDBJ whole genome shotgun (WGS) entry which is preliminary data.</text>
</comment>
<sequence>MVAASQAGRAFYYVSRRDRIVGWRSAHIRTTKNQDRDITLVDGIRRCKLNVGFPRLLSGSGDCVWQRSSGPCQARRRCCELGGESCRRFRGGPSGFRHNIRLISRLRTHTSNFDFVEIGLAEELLPNILHCRQKAARCSCRPLQPPPILQYLLSKAVLRLWQLRPEGISGYRFGNTTAAFPSSCGPRHLVSRIGTVAPGDTRPSQVICHAPLAVTEL</sequence>
<evidence type="ECO:0000313" key="2">
    <source>
        <dbReference type="Proteomes" id="UP001273166"/>
    </source>
</evidence>
<dbReference type="Proteomes" id="UP001273166">
    <property type="component" value="Unassembled WGS sequence"/>
</dbReference>
<protein>
    <submittedName>
        <fullName evidence="1">Uncharacterized protein</fullName>
    </submittedName>
</protein>
<reference evidence="1" key="1">
    <citation type="journal article" date="2023" name="Mol. Phylogenet. Evol.">
        <title>Genome-scale phylogeny and comparative genomics of the fungal order Sordariales.</title>
        <authorList>
            <person name="Hensen N."/>
            <person name="Bonometti L."/>
            <person name="Westerberg I."/>
            <person name="Brannstrom I.O."/>
            <person name="Guillou S."/>
            <person name="Cros-Aarteil S."/>
            <person name="Calhoun S."/>
            <person name="Haridas S."/>
            <person name="Kuo A."/>
            <person name="Mondo S."/>
            <person name="Pangilinan J."/>
            <person name="Riley R."/>
            <person name="LaButti K."/>
            <person name="Andreopoulos B."/>
            <person name="Lipzen A."/>
            <person name="Chen C."/>
            <person name="Yan M."/>
            <person name="Daum C."/>
            <person name="Ng V."/>
            <person name="Clum A."/>
            <person name="Steindorff A."/>
            <person name="Ohm R.A."/>
            <person name="Martin F."/>
            <person name="Silar P."/>
            <person name="Natvig D.O."/>
            <person name="Lalanne C."/>
            <person name="Gautier V."/>
            <person name="Ament-Velasquez S.L."/>
            <person name="Kruys A."/>
            <person name="Hutchinson M.I."/>
            <person name="Powell A.J."/>
            <person name="Barry K."/>
            <person name="Miller A.N."/>
            <person name="Grigoriev I.V."/>
            <person name="Debuchy R."/>
            <person name="Gladieux P."/>
            <person name="Hiltunen Thoren M."/>
            <person name="Johannesson H."/>
        </authorList>
    </citation>
    <scope>NUCLEOTIDE SEQUENCE</scope>
    <source>
        <strain evidence="1">CBS 333.67</strain>
    </source>
</reference>
<dbReference type="GeneID" id="87881118"/>
<evidence type="ECO:0000313" key="1">
    <source>
        <dbReference type="EMBL" id="KAK3307474.1"/>
    </source>
</evidence>
<reference evidence="1" key="2">
    <citation type="submission" date="2023-06" db="EMBL/GenBank/DDBJ databases">
        <authorList>
            <consortium name="Lawrence Berkeley National Laboratory"/>
            <person name="Mondo S.J."/>
            <person name="Hensen N."/>
            <person name="Bonometti L."/>
            <person name="Westerberg I."/>
            <person name="Brannstrom I.O."/>
            <person name="Guillou S."/>
            <person name="Cros-Aarteil S."/>
            <person name="Calhoun S."/>
            <person name="Haridas S."/>
            <person name="Kuo A."/>
            <person name="Pangilinan J."/>
            <person name="Riley R."/>
            <person name="Labutti K."/>
            <person name="Andreopoulos B."/>
            <person name="Lipzen A."/>
            <person name="Chen C."/>
            <person name="Yanf M."/>
            <person name="Daum C."/>
            <person name="Ng V."/>
            <person name="Clum A."/>
            <person name="Steindorff A."/>
            <person name="Ohm R."/>
            <person name="Martin F."/>
            <person name="Silar P."/>
            <person name="Natvig D."/>
            <person name="Lalanne C."/>
            <person name="Gautier V."/>
            <person name="Ament-Velasquez S.L."/>
            <person name="Kruys A."/>
            <person name="Hutchinson M.I."/>
            <person name="Powell A.J."/>
            <person name="Barry K."/>
            <person name="Miller A.N."/>
            <person name="Grigoriev I.V."/>
            <person name="Debuchy R."/>
            <person name="Gladieux P."/>
            <person name="Thoren M.H."/>
            <person name="Johannesson H."/>
        </authorList>
    </citation>
    <scope>NUCLEOTIDE SEQUENCE</scope>
    <source>
        <strain evidence="1">CBS 333.67</strain>
    </source>
</reference>
<accession>A0AAJ0M3K7</accession>